<dbReference type="GO" id="GO:0006508">
    <property type="term" value="P:proteolysis"/>
    <property type="evidence" value="ECO:0007669"/>
    <property type="project" value="InterPro"/>
</dbReference>
<dbReference type="Gene3D" id="3.40.50.1460">
    <property type="match status" value="1"/>
</dbReference>
<sequence>MTSAIHAILVGINDYEDAAFSPLKHSVDDARKIKNLLLQDLGADEGSIRVLENSDATKDGIMEALQSISTRAERNDAIVFFFSGYAALSDENDSEQQVGFLCPYDAQSSGGLSDKSLLRTFELLSKQCGNNITVFLDTSGDALKWENPPSCVVIYPNQASEDDHGGLFTSAITEVLQIQCSKFDSIALTVEAFAERVESIIQATKGDEVVVRCTGWNIDRPLFNSEGDQGHYALIPGYTQKDGGIILKAGAAHNVKSGSIYRIFKRNIMLEDGFGELPGQKLRADVVKGFTAELSFINETATKLPPFFYAVEDPSIDAKIASAESNVLNGIYKPTPESKEEEADLTLVEAEGKIRYIWKGLDNDIKITDRKDLGLQRKTNCELTMKRSNTNLKKPTLSQWASKRITVLVKYGINEDSEENNSREGDNDEPPYTEGEEDGQEQEGGNGNEE</sequence>
<evidence type="ECO:0000256" key="2">
    <source>
        <dbReference type="ARBA" id="ARBA00022703"/>
    </source>
</evidence>
<dbReference type="GO" id="GO:0004197">
    <property type="term" value="F:cysteine-type endopeptidase activity"/>
    <property type="evidence" value="ECO:0007669"/>
    <property type="project" value="InterPro"/>
</dbReference>
<keyword evidence="3" id="KW-0788">Thiol protease</keyword>
<evidence type="ECO:0000256" key="3">
    <source>
        <dbReference type="ARBA" id="ARBA00022807"/>
    </source>
</evidence>
<dbReference type="GO" id="GO:0006915">
    <property type="term" value="P:apoptotic process"/>
    <property type="evidence" value="ECO:0007669"/>
    <property type="project" value="UniProtKB-KW"/>
</dbReference>
<dbReference type="EMBL" id="KN834874">
    <property type="protein sequence ID" value="KIK51078.1"/>
    <property type="molecule type" value="Genomic_DNA"/>
</dbReference>
<comment type="similarity">
    <text evidence="1">Belongs to the peptidase C14B family.</text>
</comment>
<protein>
    <recommendedName>
        <fullName evidence="5">Peptidase C14 caspase domain-containing protein</fullName>
    </recommendedName>
</protein>
<dbReference type="SUPFAM" id="SSF52129">
    <property type="entry name" value="Caspase-like"/>
    <property type="match status" value="1"/>
</dbReference>
<feature type="domain" description="Peptidase C14 caspase" evidence="5">
    <location>
        <begin position="6"/>
        <end position="191"/>
    </location>
</feature>
<evidence type="ECO:0000256" key="1">
    <source>
        <dbReference type="ARBA" id="ARBA00009005"/>
    </source>
</evidence>
<evidence type="ECO:0000259" key="5">
    <source>
        <dbReference type="Pfam" id="PF00656"/>
    </source>
</evidence>
<dbReference type="HOGENOM" id="CLU_608395_0_0_1"/>
<feature type="region of interest" description="Disordered" evidence="4">
    <location>
        <begin position="413"/>
        <end position="450"/>
    </location>
</feature>
<dbReference type="InterPro" id="IPR029030">
    <property type="entry name" value="Caspase-like_dom_sf"/>
</dbReference>
<evidence type="ECO:0000256" key="4">
    <source>
        <dbReference type="SAM" id="MobiDB-lite"/>
    </source>
</evidence>
<feature type="compositionally biased region" description="Acidic residues" evidence="4">
    <location>
        <begin position="426"/>
        <end position="441"/>
    </location>
</feature>
<keyword evidence="7" id="KW-1185">Reference proteome</keyword>
<proteinExistence type="inferred from homology"/>
<keyword evidence="3" id="KW-0645">Protease</keyword>
<dbReference type="PANTHER" id="PTHR48104">
    <property type="entry name" value="METACASPASE-4"/>
    <property type="match status" value="1"/>
</dbReference>
<dbReference type="GO" id="GO:0005737">
    <property type="term" value="C:cytoplasm"/>
    <property type="evidence" value="ECO:0007669"/>
    <property type="project" value="TreeGrafter"/>
</dbReference>
<dbReference type="InterPro" id="IPR050452">
    <property type="entry name" value="Metacaspase"/>
</dbReference>
<gene>
    <name evidence="6" type="ORF">GYMLUDRAFT_408513</name>
</gene>
<dbReference type="Proteomes" id="UP000053593">
    <property type="component" value="Unassembled WGS sequence"/>
</dbReference>
<accession>A0A0D0C8K1</accession>
<evidence type="ECO:0000313" key="7">
    <source>
        <dbReference type="Proteomes" id="UP000053593"/>
    </source>
</evidence>
<reference evidence="6 7" key="1">
    <citation type="submission" date="2014-04" db="EMBL/GenBank/DDBJ databases">
        <title>Evolutionary Origins and Diversification of the Mycorrhizal Mutualists.</title>
        <authorList>
            <consortium name="DOE Joint Genome Institute"/>
            <consortium name="Mycorrhizal Genomics Consortium"/>
            <person name="Kohler A."/>
            <person name="Kuo A."/>
            <person name="Nagy L.G."/>
            <person name="Floudas D."/>
            <person name="Copeland A."/>
            <person name="Barry K.W."/>
            <person name="Cichocki N."/>
            <person name="Veneault-Fourrey C."/>
            <person name="LaButti K."/>
            <person name="Lindquist E.A."/>
            <person name="Lipzen A."/>
            <person name="Lundell T."/>
            <person name="Morin E."/>
            <person name="Murat C."/>
            <person name="Riley R."/>
            <person name="Ohm R."/>
            <person name="Sun H."/>
            <person name="Tunlid A."/>
            <person name="Henrissat B."/>
            <person name="Grigoriev I.V."/>
            <person name="Hibbett D.S."/>
            <person name="Martin F."/>
        </authorList>
    </citation>
    <scope>NUCLEOTIDE SEQUENCE [LARGE SCALE GENOMIC DNA]</scope>
    <source>
        <strain evidence="6 7">FD-317 M1</strain>
    </source>
</reference>
<dbReference type="Pfam" id="PF00656">
    <property type="entry name" value="Peptidase_C14"/>
    <property type="match status" value="1"/>
</dbReference>
<dbReference type="AlphaFoldDB" id="A0A0D0C8K1"/>
<organism evidence="6 7">
    <name type="scientific">Collybiopsis luxurians FD-317 M1</name>
    <dbReference type="NCBI Taxonomy" id="944289"/>
    <lineage>
        <taxon>Eukaryota</taxon>
        <taxon>Fungi</taxon>
        <taxon>Dikarya</taxon>
        <taxon>Basidiomycota</taxon>
        <taxon>Agaricomycotina</taxon>
        <taxon>Agaricomycetes</taxon>
        <taxon>Agaricomycetidae</taxon>
        <taxon>Agaricales</taxon>
        <taxon>Marasmiineae</taxon>
        <taxon>Omphalotaceae</taxon>
        <taxon>Collybiopsis</taxon>
        <taxon>Collybiopsis luxurians</taxon>
    </lineage>
</organism>
<dbReference type="PANTHER" id="PTHR48104:SF30">
    <property type="entry name" value="METACASPASE-1"/>
    <property type="match status" value="1"/>
</dbReference>
<keyword evidence="3" id="KW-0378">Hydrolase</keyword>
<evidence type="ECO:0000313" key="6">
    <source>
        <dbReference type="EMBL" id="KIK51078.1"/>
    </source>
</evidence>
<keyword evidence="2" id="KW-0053">Apoptosis</keyword>
<name>A0A0D0C8K1_9AGAR</name>
<dbReference type="InterPro" id="IPR011600">
    <property type="entry name" value="Pept_C14_caspase"/>
</dbReference>
<dbReference type="OrthoDB" id="10255174at2759"/>